<feature type="domain" description="Phosphoadenosine phosphosulphate reductase" evidence="1">
    <location>
        <begin position="9"/>
        <end position="71"/>
    </location>
</feature>
<dbReference type="Gene3D" id="3.40.50.620">
    <property type="entry name" value="HUPs"/>
    <property type="match status" value="1"/>
</dbReference>
<dbReference type="PANTHER" id="PTHR43196:SF2">
    <property type="entry name" value="PHOSPHOADENOSINE PHOSPHOSULFATE REDUCTASE"/>
    <property type="match status" value="1"/>
</dbReference>
<accession>A0A248JRJ9</accession>
<proteinExistence type="predicted"/>
<dbReference type="EMBL" id="CP022110">
    <property type="protein sequence ID" value="ASG21373.1"/>
    <property type="molecule type" value="Genomic_DNA"/>
</dbReference>
<protein>
    <submittedName>
        <fullName evidence="2">Phosphoadenosine phosphosulfate reductase</fullName>
    </submittedName>
</protein>
<dbReference type="Pfam" id="PF01507">
    <property type="entry name" value="PAPS_reduct"/>
    <property type="match status" value="2"/>
</dbReference>
<keyword evidence="3" id="KW-1185">Reference proteome</keyword>
<dbReference type="InterPro" id="IPR050128">
    <property type="entry name" value="Sulfate_adenylyltrnsfr_sub2"/>
</dbReference>
<dbReference type="InterPro" id="IPR002500">
    <property type="entry name" value="PAPS_reduct_dom"/>
</dbReference>
<dbReference type="InterPro" id="IPR014729">
    <property type="entry name" value="Rossmann-like_a/b/a_fold"/>
</dbReference>
<feature type="domain" description="Phosphoadenosine phosphosulphate reductase" evidence="1">
    <location>
        <begin position="126"/>
        <end position="220"/>
    </location>
</feature>
<dbReference type="GO" id="GO:0003824">
    <property type="term" value="F:catalytic activity"/>
    <property type="evidence" value="ECO:0007669"/>
    <property type="project" value="InterPro"/>
</dbReference>
<sequence>MSPTTSLAIVSVSGGKDSTATALLALDRYGHDRCRFVFADTGNEHELTLEYVQDYLPRRLNISIDTVRADFSADIARKRVYVAEQWPNKGVPAEVVERALSILHPTGIPFLDLCLWKGRFPSRKAQFCTQELKRRPLDKYLLDLLAAGLIVESWQGVRRDESDARRDAAERERAAEGWWIERPIVDWSAQQTVDFVLSRGVQLNPLYSQGHSRVGCYLCINECKDGINNASRRHPHHIDKIREWERLVGMASKRGFSTLLHHADGEGHDAEHAFRHCNIDAMVAWSRTAFGGRQFDLLKFAAPPSCSSTYGLCE</sequence>
<dbReference type="AlphaFoldDB" id="A0A248JRJ9"/>
<dbReference type="SUPFAM" id="SSF52402">
    <property type="entry name" value="Adenine nucleotide alpha hydrolases-like"/>
    <property type="match status" value="1"/>
</dbReference>
<reference evidence="2 3" key="1">
    <citation type="submission" date="2017-06" db="EMBL/GenBank/DDBJ databases">
        <title>Complete genome sequence of Nitrospirillum amazonense strain CBAmC, an endophytic nitrogen-fixing and plant growth-promoting bacterium, isolated from sugarcane.</title>
        <authorList>
            <person name="Schwab S."/>
            <person name="dos Santos Teixeira K.R."/>
            <person name="Simoes Araujo J.L."/>
            <person name="Soares Vidal M."/>
            <person name="Borges de Freitas H.R."/>
            <person name="Rivello Crivelaro A.L."/>
            <person name="Bueno de Camargo Nunes A."/>
            <person name="dos Santos C.M."/>
            <person name="Palmeira da Silva Rosa D."/>
            <person name="da Silva Padilha D."/>
            <person name="da Silva E."/>
            <person name="Araujo Terra L."/>
            <person name="Soares Mendes V."/>
            <person name="Farinelli L."/>
            <person name="Magalhaes Cruz L."/>
            <person name="Baldani J.I."/>
        </authorList>
    </citation>
    <scope>NUCLEOTIDE SEQUENCE [LARGE SCALE GENOMIC DNA]</scope>
    <source>
        <strain evidence="2 3">CBAmC</strain>
    </source>
</reference>
<dbReference type="Proteomes" id="UP000197153">
    <property type="component" value="Chromosome 1"/>
</dbReference>
<dbReference type="KEGG" id="nao:Y958_11455"/>
<evidence type="ECO:0000313" key="2">
    <source>
        <dbReference type="EMBL" id="ASG21373.1"/>
    </source>
</evidence>
<name>A0A248JRJ9_9PROT</name>
<gene>
    <name evidence="2" type="ORF">Y958_11455</name>
</gene>
<dbReference type="RefSeq" id="WP_088872077.1">
    <property type="nucleotide sequence ID" value="NZ_CP022110.1"/>
</dbReference>
<dbReference type="PANTHER" id="PTHR43196">
    <property type="entry name" value="SULFATE ADENYLYLTRANSFERASE SUBUNIT 2"/>
    <property type="match status" value="1"/>
</dbReference>
<evidence type="ECO:0000313" key="3">
    <source>
        <dbReference type="Proteomes" id="UP000197153"/>
    </source>
</evidence>
<organism evidence="2 3">
    <name type="scientific">Nitrospirillum viridazoti CBAmc</name>
    <dbReference type="NCBI Taxonomy" id="1441467"/>
    <lineage>
        <taxon>Bacteria</taxon>
        <taxon>Pseudomonadati</taxon>
        <taxon>Pseudomonadota</taxon>
        <taxon>Alphaproteobacteria</taxon>
        <taxon>Rhodospirillales</taxon>
        <taxon>Azospirillaceae</taxon>
        <taxon>Nitrospirillum</taxon>
        <taxon>Nitrospirillum viridazoti</taxon>
    </lineage>
</organism>
<evidence type="ECO:0000259" key="1">
    <source>
        <dbReference type="Pfam" id="PF01507"/>
    </source>
</evidence>